<evidence type="ECO:0000256" key="2">
    <source>
        <dbReference type="SAM" id="MobiDB-lite"/>
    </source>
</evidence>
<dbReference type="GO" id="GO:0006355">
    <property type="term" value="P:regulation of DNA-templated transcription"/>
    <property type="evidence" value="ECO:0007669"/>
    <property type="project" value="InterPro"/>
</dbReference>
<keyword evidence="1" id="KW-0238">DNA-binding</keyword>
<dbReference type="Pfam" id="PF00196">
    <property type="entry name" value="GerE"/>
    <property type="match status" value="1"/>
</dbReference>
<feature type="domain" description="HTH luxR-type" evidence="3">
    <location>
        <begin position="659"/>
        <end position="724"/>
    </location>
</feature>
<dbReference type="PATRIC" id="fig|582680.7.peg.3138"/>
<evidence type="ECO:0000313" key="5">
    <source>
        <dbReference type="Proteomes" id="UP000033448"/>
    </source>
</evidence>
<gene>
    <name evidence="4" type="primary">vraR_7</name>
    <name evidence="4" type="ORF">RL72_03078</name>
</gene>
<evidence type="ECO:0000313" key="4">
    <source>
        <dbReference type="EMBL" id="KJL19430.1"/>
    </source>
</evidence>
<organism evidence="4 5">
    <name type="scientific">Microbacterium azadirachtae</name>
    <dbReference type="NCBI Taxonomy" id="582680"/>
    <lineage>
        <taxon>Bacteria</taxon>
        <taxon>Bacillati</taxon>
        <taxon>Actinomycetota</taxon>
        <taxon>Actinomycetes</taxon>
        <taxon>Micrococcales</taxon>
        <taxon>Microbacteriaceae</taxon>
        <taxon>Microbacterium</taxon>
    </lineage>
</organism>
<comment type="caution">
    <text evidence="4">The sequence shown here is derived from an EMBL/GenBank/DDBJ whole genome shotgun (WGS) entry which is preliminary data.</text>
</comment>
<reference evidence="4 5" key="1">
    <citation type="submission" date="2015-02" db="EMBL/GenBank/DDBJ databases">
        <title>Draft genome sequences of ten Microbacterium spp. with emphasis on heavy metal contaminated environments.</title>
        <authorList>
            <person name="Corretto E."/>
        </authorList>
    </citation>
    <scope>NUCLEOTIDE SEQUENCE [LARGE SCALE GENOMIC DNA]</scope>
    <source>
        <strain evidence="4 5">DSM 23848</strain>
    </source>
</reference>
<name>A0A0F0KH09_9MICO</name>
<accession>A0A0F0KH09</accession>
<feature type="region of interest" description="Disordered" evidence="2">
    <location>
        <begin position="21"/>
        <end position="45"/>
    </location>
</feature>
<dbReference type="PRINTS" id="PR00038">
    <property type="entry name" value="HTHLUXR"/>
</dbReference>
<dbReference type="SMART" id="SM00421">
    <property type="entry name" value="HTH_LUXR"/>
    <property type="match status" value="1"/>
</dbReference>
<dbReference type="AlphaFoldDB" id="A0A0F0KH09"/>
<evidence type="ECO:0000256" key="1">
    <source>
        <dbReference type="ARBA" id="ARBA00023125"/>
    </source>
</evidence>
<keyword evidence="5" id="KW-1185">Reference proteome</keyword>
<sequence length="727" mass="76725">MDGTTRARPAVHDLARRGIVADVGPRGTRAAEPADGHDPSPGDVAAPHVRAAVSAACAGDPVAVAEVLAALGAECRRGWRALPDPLPNVPSLAARSRSLLPPDLDPDRVLALALCGRGPLSVLHAITGGSADRIVSSRFGRLVEAHGGIFRFSDAALRTAVLAASTASVRLRAHRLLAAAYATAGDPDAALWHRARGSASGDPGFVEPLVAQSRVALRRGSLSRAWAHAEEAVAHARSGTPAHAAALLCAGHAALSGGWVVDALERIEGARRIDGAHRGDATAAYVLARTLRHGVVPAPAGLIPGDATSQGYRSAAVRGALLSAERGDHRRSAAWLAVGAGMEHDRGERSALQAWCDVLAGGSSTMTAGGGSASIAHALYLGLSGDPRAGLHALTETDALETEEICAGLPARAPMHRARRAVAEVLLHVWAGRIGIALDLLRAAADELPVALPFAGLAVALSRRLELAVDGRVGALSRDLEVCLPWVREGTGFVDRALGAFLQGRSDEAAVHMRLWSDRCGPPEPFALPGLDEIGPFGAPRAPEPPDATAARLLRQRVRKTRTSGWRDELDQIAAESRGIRSPFERARLEALLGPACAVRGDRSRAVRHLRAAQSLFDESGAQAWRGMVDRRLRMLDAPRHGTGRARDDVSTPVLEVCRATWETILTARELEVALLMAQGCTNREIALALHVSVRTVEVHGSRIFAKLGVRTRHELTVLAHRTEQHL</sequence>
<protein>
    <submittedName>
        <fullName evidence="4">Response regulator protein VraR</fullName>
    </submittedName>
</protein>
<dbReference type="OrthoDB" id="3197423at2"/>
<dbReference type="InterPro" id="IPR036388">
    <property type="entry name" value="WH-like_DNA-bd_sf"/>
</dbReference>
<proteinExistence type="predicted"/>
<dbReference type="InterPro" id="IPR016032">
    <property type="entry name" value="Sig_transdc_resp-reg_C-effctor"/>
</dbReference>
<dbReference type="GO" id="GO:0003677">
    <property type="term" value="F:DNA binding"/>
    <property type="evidence" value="ECO:0007669"/>
    <property type="project" value="UniProtKB-KW"/>
</dbReference>
<dbReference type="InterPro" id="IPR000792">
    <property type="entry name" value="Tscrpt_reg_LuxR_C"/>
</dbReference>
<dbReference type="RefSeq" id="WP_045251743.1">
    <property type="nucleotide sequence ID" value="NZ_JYIT01000084.1"/>
</dbReference>
<dbReference type="Proteomes" id="UP000033448">
    <property type="component" value="Unassembled WGS sequence"/>
</dbReference>
<evidence type="ECO:0000259" key="3">
    <source>
        <dbReference type="PROSITE" id="PS50043"/>
    </source>
</evidence>
<dbReference type="EMBL" id="JYIT01000084">
    <property type="protein sequence ID" value="KJL19430.1"/>
    <property type="molecule type" value="Genomic_DNA"/>
</dbReference>
<dbReference type="PROSITE" id="PS00622">
    <property type="entry name" value="HTH_LUXR_1"/>
    <property type="match status" value="1"/>
</dbReference>
<dbReference type="Gene3D" id="1.10.10.10">
    <property type="entry name" value="Winged helix-like DNA-binding domain superfamily/Winged helix DNA-binding domain"/>
    <property type="match status" value="1"/>
</dbReference>
<dbReference type="InterPro" id="IPR039420">
    <property type="entry name" value="WalR-like"/>
</dbReference>
<dbReference type="PANTHER" id="PTHR43214">
    <property type="entry name" value="TWO-COMPONENT RESPONSE REGULATOR"/>
    <property type="match status" value="1"/>
</dbReference>
<dbReference type="SUPFAM" id="SSF46894">
    <property type="entry name" value="C-terminal effector domain of the bipartite response regulators"/>
    <property type="match status" value="1"/>
</dbReference>
<dbReference type="PROSITE" id="PS50043">
    <property type="entry name" value="HTH_LUXR_2"/>
    <property type="match status" value="1"/>
</dbReference>
<dbReference type="CDD" id="cd06170">
    <property type="entry name" value="LuxR_C_like"/>
    <property type="match status" value="1"/>
</dbReference>